<dbReference type="PROSITE" id="PS01131">
    <property type="entry name" value="RRNA_A_DIMETH"/>
    <property type="match status" value="1"/>
</dbReference>
<dbReference type="NCBIfam" id="NF000499">
    <property type="entry name" value="Erm23S_rRNA_broad"/>
    <property type="match status" value="1"/>
</dbReference>
<keyword evidence="2 5" id="KW-0808">Transferase</keyword>
<dbReference type="InterPro" id="IPR020598">
    <property type="entry name" value="rRNA_Ade_methylase_Trfase_N"/>
</dbReference>
<evidence type="ECO:0000256" key="4">
    <source>
        <dbReference type="ARBA" id="ARBA00022884"/>
    </source>
</evidence>
<dbReference type="AlphaFoldDB" id="A0A9D2RMM6"/>
<dbReference type="InterPro" id="IPR020596">
    <property type="entry name" value="rRNA_Ade_Mease_Trfase_CS"/>
</dbReference>
<name>A0A9D2RMM6_9MICO</name>
<organism evidence="7 8">
    <name type="scientific">Candidatus Brachybacterium merdavium</name>
    <dbReference type="NCBI Taxonomy" id="2838513"/>
    <lineage>
        <taxon>Bacteria</taxon>
        <taxon>Bacillati</taxon>
        <taxon>Actinomycetota</taxon>
        <taxon>Actinomycetes</taxon>
        <taxon>Micrococcales</taxon>
        <taxon>Dermabacteraceae</taxon>
        <taxon>Brachybacterium</taxon>
    </lineage>
</organism>
<evidence type="ECO:0000259" key="6">
    <source>
        <dbReference type="SMART" id="SM00650"/>
    </source>
</evidence>
<dbReference type="InterPro" id="IPR001737">
    <property type="entry name" value="KsgA/Erm"/>
</dbReference>
<evidence type="ECO:0000256" key="2">
    <source>
        <dbReference type="ARBA" id="ARBA00022679"/>
    </source>
</evidence>
<gene>
    <name evidence="7" type="primary">erm</name>
    <name evidence="7" type="ORF">H9786_02735</name>
</gene>
<sequence>MPRHHPGAHELGQNFLRDRRTIARIVELAARRDGPIVEWGPGDGALTVPLSELGRPLEAIEIDQRAASELARRLGPHVTVRHGDLLRHNPPAGSTLVANLPYHLTTAALRHLLTRRGWERAVLMTQWEVARKRAAVGGATLMTAQWWPWFEFILDRRVPASAFRPRPGVDSGLLLIHRRGEPLLSLREQRAYQQFVRRIFTGRGRGLQEILQRSGELPAGRARAFCRRHGYRPAQLPRTVDPAHWAEAFRLR</sequence>
<feature type="binding site" evidence="5">
    <location>
        <position position="14"/>
    </location>
    <ligand>
        <name>S-adenosyl-L-methionine</name>
        <dbReference type="ChEBI" id="CHEBI:59789"/>
    </ligand>
</feature>
<feature type="binding site" evidence="5">
    <location>
        <position position="99"/>
    </location>
    <ligand>
        <name>S-adenosyl-L-methionine</name>
        <dbReference type="ChEBI" id="CHEBI:59789"/>
    </ligand>
</feature>
<comment type="caution">
    <text evidence="7">The sequence shown here is derived from an EMBL/GenBank/DDBJ whole genome shotgun (WGS) entry which is preliminary data.</text>
</comment>
<keyword evidence="3 5" id="KW-0949">S-adenosyl-L-methionine</keyword>
<dbReference type="InterPro" id="IPR029063">
    <property type="entry name" value="SAM-dependent_MTases_sf"/>
</dbReference>
<dbReference type="GO" id="GO:0000179">
    <property type="term" value="F:rRNA (adenine-N6,N6-)-dimethyltransferase activity"/>
    <property type="evidence" value="ECO:0007669"/>
    <property type="project" value="UniProtKB-UniRule"/>
</dbReference>
<evidence type="ECO:0000313" key="8">
    <source>
        <dbReference type="Proteomes" id="UP000823823"/>
    </source>
</evidence>
<dbReference type="PANTHER" id="PTHR11727">
    <property type="entry name" value="DIMETHYLADENOSINE TRANSFERASE"/>
    <property type="match status" value="1"/>
</dbReference>
<dbReference type="PANTHER" id="PTHR11727:SF7">
    <property type="entry name" value="DIMETHYLADENOSINE TRANSFERASE-RELATED"/>
    <property type="match status" value="1"/>
</dbReference>
<reference evidence="7" key="2">
    <citation type="submission" date="2021-04" db="EMBL/GenBank/DDBJ databases">
        <authorList>
            <person name="Gilroy R."/>
        </authorList>
    </citation>
    <scope>NUCLEOTIDE SEQUENCE</scope>
    <source>
        <strain evidence="7">ChiHjej13B12-24818</strain>
    </source>
</reference>
<evidence type="ECO:0000313" key="7">
    <source>
        <dbReference type="EMBL" id="HJB09439.1"/>
    </source>
</evidence>
<comment type="similarity">
    <text evidence="5">Belongs to the class I-like SAM-binding methyltransferase superfamily. rRNA adenine N(6)-methyltransferase family.</text>
</comment>
<dbReference type="GO" id="GO:0005829">
    <property type="term" value="C:cytosol"/>
    <property type="evidence" value="ECO:0007669"/>
    <property type="project" value="TreeGrafter"/>
</dbReference>
<accession>A0A9D2RMM6</accession>
<dbReference type="SMART" id="SM00650">
    <property type="entry name" value="rADc"/>
    <property type="match status" value="1"/>
</dbReference>
<evidence type="ECO:0000256" key="1">
    <source>
        <dbReference type="ARBA" id="ARBA00022603"/>
    </source>
</evidence>
<protein>
    <submittedName>
        <fullName evidence="7">23S ribosomal RNA methyltransferase Erm</fullName>
    </submittedName>
</protein>
<reference evidence="7" key="1">
    <citation type="journal article" date="2021" name="PeerJ">
        <title>Extensive microbial diversity within the chicken gut microbiome revealed by metagenomics and culture.</title>
        <authorList>
            <person name="Gilroy R."/>
            <person name="Ravi A."/>
            <person name="Getino M."/>
            <person name="Pursley I."/>
            <person name="Horton D.L."/>
            <person name="Alikhan N.F."/>
            <person name="Baker D."/>
            <person name="Gharbi K."/>
            <person name="Hall N."/>
            <person name="Watson M."/>
            <person name="Adriaenssens E.M."/>
            <person name="Foster-Nyarko E."/>
            <person name="Jarju S."/>
            <person name="Secka A."/>
            <person name="Antonio M."/>
            <person name="Oren A."/>
            <person name="Chaudhuri R.R."/>
            <person name="La Ragione R."/>
            <person name="Hildebrand F."/>
            <person name="Pallen M.J."/>
        </authorList>
    </citation>
    <scope>NUCLEOTIDE SEQUENCE</scope>
    <source>
        <strain evidence="7">ChiHjej13B12-24818</strain>
    </source>
</reference>
<dbReference type="EMBL" id="DWZH01000020">
    <property type="protein sequence ID" value="HJB09439.1"/>
    <property type="molecule type" value="Genomic_DNA"/>
</dbReference>
<dbReference type="Gene3D" id="3.40.50.150">
    <property type="entry name" value="Vaccinia Virus protein VP39"/>
    <property type="match status" value="1"/>
</dbReference>
<feature type="binding site" evidence="5">
    <location>
        <position position="61"/>
    </location>
    <ligand>
        <name>S-adenosyl-L-methionine</name>
        <dbReference type="ChEBI" id="CHEBI:59789"/>
    </ligand>
</feature>
<dbReference type="Pfam" id="PF00398">
    <property type="entry name" value="RrnaAD"/>
    <property type="match status" value="1"/>
</dbReference>
<evidence type="ECO:0000256" key="5">
    <source>
        <dbReference type="PROSITE-ProRule" id="PRU01026"/>
    </source>
</evidence>
<feature type="binding site" evidence="5">
    <location>
        <position position="40"/>
    </location>
    <ligand>
        <name>S-adenosyl-L-methionine</name>
        <dbReference type="ChEBI" id="CHEBI:59789"/>
    </ligand>
</feature>
<feature type="domain" description="Ribosomal RNA adenine methylase transferase N-terminal" evidence="6">
    <location>
        <begin position="21"/>
        <end position="180"/>
    </location>
</feature>
<proteinExistence type="inferred from homology"/>
<feature type="binding site" evidence="5">
    <location>
        <position position="84"/>
    </location>
    <ligand>
        <name>S-adenosyl-L-methionine</name>
        <dbReference type="ChEBI" id="CHEBI:59789"/>
    </ligand>
</feature>
<dbReference type="SUPFAM" id="SSF53335">
    <property type="entry name" value="S-adenosyl-L-methionine-dependent methyltransferases"/>
    <property type="match status" value="1"/>
</dbReference>
<keyword evidence="1 5" id="KW-0489">Methyltransferase</keyword>
<dbReference type="GO" id="GO:0003723">
    <property type="term" value="F:RNA binding"/>
    <property type="evidence" value="ECO:0007669"/>
    <property type="project" value="UniProtKB-UniRule"/>
</dbReference>
<evidence type="ECO:0000256" key="3">
    <source>
        <dbReference type="ARBA" id="ARBA00022691"/>
    </source>
</evidence>
<dbReference type="Proteomes" id="UP000823823">
    <property type="component" value="Unassembled WGS sequence"/>
</dbReference>
<dbReference type="PROSITE" id="PS51689">
    <property type="entry name" value="SAM_RNA_A_N6_MT"/>
    <property type="match status" value="1"/>
</dbReference>
<feature type="binding site" evidence="5">
    <location>
        <position position="16"/>
    </location>
    <ligand>
        <name>S-adenosyl-L-methionine</name>
        <dbReference type="ChEBI" id="CHEBI:59789"/>
    </ligand>
</feature>
<keyword evidence="4 5" id="KW-0694">RNA-binding</keyword>